<evidence type="ECO:0000313" key="3">
    <source>
        <dbReference type="Proteomes" id="UP000005566"/>
    </source>
</evidence>
<comment type="caution">
    <text evidence="2">The sequence shown here is derived from an EMBL/GenBank/DDBJ whole genome shotgun (WGS) entry which is preliminary data.</text>
</comment>
<dbReference type="PATRIC" id="fig|1086011.3.peg.3358"/>
<evidence type="ECO:0000313" key="2">
    <source>
        <dbReference type="EMBL" id="EIA07155.1"/>
    </source>
</evidence>
<accession>H7FW80</accession>
<sequence length="48" mass="5287">MFTEHPTHARPEIPVLLLLIITGKLGLLRVVFSLQFNAGPAQKFSITA</sequence>
<keyword evidence="1" id="KW-1133">Transmembrane helix</keyword>
<keyword evidence="1" id="KW-0812">Transmembrane</keyword>
<protein>
    <submittedName>
        <fullName evidence="2">Uncharacterized protein</fullName>
    </submittedName>
</protein>
<evidence type="ECO:0000256" key="1">
    <source>
        <dbReference type="SAM" id="Phobius"/>
    </source>
</evidence>
<proteinExistence type="predicted"/>
<keyword evidence="3" id="KW-1185">Reference proteome</keyword>
<keyword evidence="1" id="KW-0472">Membrane</keyword>
<gene>
    <name evidence="2" type="ORF">HJ01_03427</name>
</gene>
<name>H7FW80_FLAFP</name>
<organism evidence="2 3">
    <name type="scientific">Flavobacterium frigoris (strain PS1)</name>
    <dbReference type="NCBI Taxonomy" id="1086011"/>
    <lineage>
        <taxon>Bacteria</taxon>
        <taxon>Pseudomonadati</taxon>
        <taxon>Bacteroidota</taxon>
        <taxon>Flavobacteriia</taxon>
        <taxon>Flavobacteriales</taxon>
        <taxon>Flavobacteriaceae</taxon>
        <taxon>Flavobacterium</taxon>
    </lineage>
</organism>
<reference evidence="2 3" key="1">
    <citation type="journal article" date="2014" name="Acta Crystallogr. D">
        <title>Structure-based characterization and antifreeze properties of a hyperactive ice-binding protein from the Antarctic bacterium Flavobacterium frigoris PS1.</title>
        <authorList>
            <person name="Do H."/>
            <person name="Kim S.J."/>
            <person name="Kim H.J."/>
            <person name="Lee J.H."/>
        </authorList>
    </citation>
    <scope>NUCLEOTIDE SEQUENCE [LARGE SCALE GENOMIC DNA]</scope>
    <source>
        <strain evidence="2 3">PS1</strain>
    </source>
</reference>
<dbReference type="AlphaFoldDB" id="H7FW80"/>
<dbReference type="EMBL" id="AHKF01000032">
    <property type="protein sequence ID" value="EIA07155.1"/>
    <property type="molecule type" value="Genomic_DNA"/>
</dbReference>
<dbReference type="Proteomes" id="UP000005566">
    <property type="component" value="Unassembled WGS sequence"/>
</dbReference>
<feature type="transmembrane region" description="Helical" evidence="1">
    <location>
        <begin position="13"/>
        <end position="32"/>
    </location>
</feature>